<dbReference type="RefSeq" id="WP_053222674.1">
    <property type="nucleotide sequence ID" value="NZ_JSVA01000006.1"/>
</dbReference>
<dbReference type="OrthoDB" id="3806873at2"/>
<reference evidence="4" key="1">
    <citation type="submission" date="2014-11" db="EMBL/GenBank/DDBJ databases">
        <title>Genome sequencing of Roseivirga sp. D-25.</title>
        <authorList>
            <person name="Selvaratnam C."/>
            <person name="Thevarajoo S."/>
            <person name="Goh K.M."/>
            <person name="Eee R."/>
            <person name="Chan K.-G."/>
            <person name="Chong C.S."/>
        </authorList>
    </citation>
    <scope>NUCLEOTIDE SEQUENCE [LARGE SCALE GENOMIC DNA]</scope>
    <source>
        <strain evidence="4">D-25</strain>
    </source>
</reference>
<dbReference type="Pfam" id="PF01636">
    <property type="entry name" value="APH"/>
    <property type="match status" value="1"/>
</dbReference>
<keyword evidence="1" id="KW-0472">Membrane</keyword>
<dbReference type="AlphaFoldDB" id="A0A0L8ANH9"/>
<feature type="domain" description="Aminoglycoside phosphotransferase" evidence="2">
    <location>
        <begin position="36"/>
        <end position="271"/>
    </location>
</feature>
<dbReference type="Gene3D" id="3.30.200.20">
    <property type="entry name" value="Phosphorylase Kinase, domain 1"/>
    <property type="match status" value="1"/>
</dbReference>
<dbReference type="InterPro" id="IPR052898">
    <property type="entry name" value="ACAD10-like"/>
</dbReference>
<dbReference type="GO" id="GO:0016740">
    <property type="term" value="F:transferase activity"/>
    <property type="evidence" value="ECO:0007669"/>
    <property type="project" value="UniProtKB-KW"/>
</dbReference>
<organism evidence="3 4">
    <name type="scientific">Roseivirga seohaensis subsp. aquiponti</name>
    <dbReference type="NCBI Taxonomy" id="1566026"/>
    <lineage>
        <taxon>Bacteria</taxon>
        <taxon>Pseudomonadati</taxon>
        <taxon>Bacteroidota</taxon>
        <taxon>Cytophagia</taxon>
        <taxon>Cytophagales</taxon>
        <taxon>Roseivirgaceae</taxon>
        <taxon>Roseivirga</taxon>
    </lineage>
</organism>
<dbReference type="SUPFAM" id="SSF56112">
    <property type="entry name" value="Protein kinase-like (PK-like)"/>
    <property type="match status" value="1"/>
</dbReference>
<dbReference type="PATRIC" id="fig|1566026.4.peg.2897"/>
<dbReference type="PANTHER" id="PTHR47829:SF1">
    <property type="entry name" value="HAD FAMILY PHOSPHATASE"/>
    <property type="match status" value="1"/>
</dbReference>
<dbReference type="Gene3D" id="3.90.1200.10">
    <property type="match status" value="1"/>
</dbReference>
<keyword evidence="3" id="KW-0808">Transferase</keyword>
<protein>
    <submittedName>
        <fullName evidence="3">Aminoglycoside phosphotransferase</fullName>
    </submittedName>
</protein>
<dbReference type="EMBL" id="JSVA01000006">
    <property type="protein sequence ID" value="KOF03717.1"/>
    <property type="molecule type" value="Genomic_DNA"/>
</dbReference>
<dbReference type="PANTHER" id="PTHR47829">
    <property type="entry name" value="HYDROLASE, PUTATIVE (AFU_ORTHOLOGUE AFUA_1G12880)-RELATED"/>
    <property type="match status" value="1"/>
</dbReference>
<feature type="transmembrane region" description="Helical" evidence="1">
    <location>
        <begin position="296"/>
        <end position="317"/>
    </location>
</feature>
<evidence type="ECO:0000313" key="3">
    <source>
        <dbReference type="EMBL" id="KOF03717.1"/>
    </source>
</evidence>
<evidence type="ECO:0000256" key="1">
    <source>
        <dbReference type="SAM" id="Phobius"/>
    </source>
</evidence>
<keyword evidence="1" id="KW-1133">Transmembrane helix</keyword>
<dbReference type="InterPro" id="IPR041726">
    <property type="entry name" value="ACAD10_11_N"/>
</dbReference>
<evidence type="ECO:0000313" key="4">
    <source>
        <dbReference type="Proteomes" id="UP000036908"/>
    </source>
</evidence>
<keyword evidence="1" id="KW-0812">Transmembrane</keyword>
<dbReference type="CDD" id="cd05154">
    <property type="entry name" value="ACAD10_11_N-like"/>
    <property type="match status" value="1"/>
</dbReference>
<name>A0A0L8ANH9_9BACT</name>
<sequence>MIDKAKDIRKGEELDLTKLTEYLGDHLASFSGGLEVSQFPSGFSNLTYLIKTGEQEYVLRRPPFGANIKGGHDMQREFRVLSALKPVYSKVPKSVLFCDDHSVMGADFYLMERVKGVILRSQAPKDIELKPALMRSISEACIDNLADLHTMDLNAAGLADFGKPEGYTQRQVEGWIGRYYKSETDKLPHMDAVAEWLQKHIPEQQYISFIHNDYKYDNLVLNPEKLDEIIAVLDWEMSTVGNPLMDLGTSLAYWAQADDSDALKPFSLTWLPGNYTRNELVERYAEKTGFDLKDQVFYYVFGAFKIGVIIQQIYARYKKGLTQDPRFANLIYAVKACGANAVKALEKDRI</sequence>
<evidence type="ECO:0000259" key="2">
    <source>
        <dbReference type="Pfam" id="PF01636"/>
    </source>
</evidence>
<gene>
    <name evidence="3" type="ORF">OB69_05365</name>
</gene>
<keyword evidence="4" id="KW-1185">Reference proteome</keyword>
<accession>A0A0L8ANH9</accession>
<proteinExistence type="predicted"/>
<comment type="caution">
    <text evidence="3">The sequence shown here is derived from an EMBL/GenBank/DDBJ whole genome shotgun (WGS) entry which is preliminary data.</text>
</comment>
<dbReference type="InterPro" id="IPR011009">
    <property type="entry name" value="Kinase-like_dom_sf"/>
</dbReference>
<dbReference type="Proteomes" id="UP000036908">
    <property type="component" value="Unassembled WGS sequence"/>
</dbReference>
<dbReference type="InterPro" id="IPR002575">
    <property type="entry name" value="Aminoglycoside_PTrfase"/>
</dbReference>